<proteinExistence type="predicted"/>
<dbReference type="Gene3D" id="3.40.50.2000">
    <property type="entry name" value="Glycogen Phosphorylase B"/>
    <property type="match status" value="2"/>
</dbReference>
<dbReference type="Pfam" id="PF13692">
    <property type="entry name" value="Glyco_trans_1_4"/>
    <property type="match status" value="1"/>
</dbReference>
<accession>A0A6J6QJG2</accession>
<protein>
    <submittedName>
        <fullName evidence="2">Unannotated protein</fullName>
    </submittedName>
</protein>
<organism evidence="2">
    <name type="scientific">freshwater metagenome</name>
    <dbReference type="NCBI Taxonomy" id="449393"/>
    <lineage>
        <taxon>unclassified sequences</taxon>
        <taxon>metagenomes</taxon>
        <taxon>ecological metagenomes</taxon>
    </lineage>
</organism>
<dbReference type="GO" id="GO:0016757">
    <property type="term" value="F:glycosyltransferase activity"/>
    <property type="evidence" value="ECO:0007669"/>
    <property type="project" value="TreeGrafter"/>
</dbReference>
<name>A0A6J6QJG2_9ZZZZ</name>
<dbReference type="CDD" id="cd03801">
    <property type="entry name" value="GT4_PimA-like"/>
    <property type="match status" value="1"/>
</dbReference>
<dbReference type="InterPro" id="IPR028098">
    <property type="entry name" value="Glyco_trans_4-like_N"/>
</dbReference>
<evidence type="ECO:0000313" key="2">
    <source>
        <dbReference type="EMBL" id="CAB4708998.1"/>
    </source>
</evidence>
<feature type="domain" description="Glycosyltransferase subfamily 4-like N-terminal" evidence="1">
    <location>
        <begin position="32"/>
        <end position="173"/>
    </location>
</feature>
<gene>
    <name evidence="2" type="ORF">UFOPK2399_01873</name>
</gene>
<sequence length="372" mass="39817">MSEVLRPRVLFVGRTRYTLPLGESIARKWDALANELDLRVVASAVPGGSAASDPRFVLVPARPLDGPRFYAGLPMRLARELRLFKPDVVIAESPYEGVAAELARRLTRSQAKLIVEVHGDWRVSTRLYGSPARRLLGPLGDRLARFAVRSADGTRAVGAVMADVIRGAGREPSAVFTTFSDLGAFTGQTVPVPEAPRALFVGVLERYKNVSGLAAAWRLVSERLPEATLHLVGNGTDTDVAEGLMREGVQWDRRLTAAEVATALDEARVLLLPSASEGLPRVAMEAFLRGRAVIGSAAGGIPDIIEHNVNGLLVPYGDVEALADAIVAVLSDHDLAVSLGQGALASSSQWNRTPAEYARKVRELVDGVLAGR</sequence>
<dbReference type="InterPro" id="IPR050194">
    <property type="entry name" value="Glycosyltransferase_grp1"/>
</dbReference>
<dbReference type="Pfam" id="PF13579">
    <property type="entry name" value="Glyco_trans_4_4"/>
    <property type="match status" value="1"/>
</dbReference>
<dbReference type="PANTHER" id="PTHR45947">
    <property type="entry name" value="SULFOQUINOVOSYL TRANSFERASE SQD2"/>
    <property type="match status" value="1"/>
</dbReference>
<dbReference type="PANTHER" id="PTHR45947:SF3">
    <property type="entry name" value="SULFOQUINOVOSYL TRANSFERASE SQD2"/>
    <property type="match status" value="1"/>
</dbReference>
<reference evidence="2" key="1">
    <citation type="submission" date="2020-05" db="EMBL/GenBank/DDBJ databases">
        <authorList>
            <person name="Chiriac C."/>
            <person name="Salcher M."/>
            <person name="Ghai R."/>
            <person name="Kavagutti S V."/>
        </authorList>
    </citation>
    <scope>NUCLEOTIDE SEQUENCE</scope>
</reference>
<dbReference type="AlphaFoldDB" id="A0A6J6QJG2"/>
<dbReference type="SUPFAM" id="SSF53756">
    <property type="entry name" value="UDP-Glycosyltransferase/glycogen phosphorylase"/>
    <property type="match status" value="1"/>
</dbReference>
<evidence type="ECO:0000259" key="1">
    <source>
        <dbReference type="Pfam" id="PF13579"/>
    </source>
</evidence>
<dbReference type="EMBL" id="CAEZXP010000009">
    <property type="protein sequence ID" value="CAB4708998.1"/>
    <property type="molecule type" value="Genomic_DNA"/>
</dbReference>